<keyword evidence="1" id="KW-1133">Transmembrane helix</keyword>
<dbReference type="EMBL" id="NFKK01000004">
    <property type="protein sequence ID" value="OUP53438.1"/>
    <property type="molecule type" value="Genomic_DNA"/>
</dbReference>
<dbReference type="Pfam" id="PF22564">
    <property type="entry name" value="HAAS"/>
    <property type="match status" value="1"/>
</dbReference>
<evidence type="ECO:0008006" key="4">
    <source>
        <dbReference type="Google" id="ProtNLM"/>
    </source>
</evidence>
<dbReference type="RefSeq" id="WP_087371631.1">
    <property type="nucleotide sequence ID" value="NZ_NFKK01000004.1"/>
</dbReference>
<dbReference type="AlphaFoldDB" id="A0A1Y4L9M4"/>
<feature type="transmembrane region" description="Helical" evidence="1">
    <location>
        <begin position="102"/>
        <end position="135"/>
    </location>
</feature>
<accession>A0A1Y4L9M4</accession>
<keyword evidence="1" id="KW-0472">Membrane</keyword>
<evidence type="ECO:0000313" key="2">
    <source>
        <dbReference type="EMBL" id="OUP53438.1"/>
    </source>
</evidence>
<evidence type="ECO:0000256" key="1">
    <source>
        <dbReference type="SAM" id="Phobius"/>
    </source>
</evidence>
<dbReference type="Proteomes" id="UP000195897">
    <property type="component" value="Unassembled WGS sequence"/>
</dbReference>
<feature type="transmembrane region" description="Helical" evidence="1">
    <location>
        <begin position="141"/>
        <end position="162"/>
    </location>
</feature>
<feature type="transmembrane region" description="Helical" evidence="1">
    <location>
        <begin position="169"/>
        <end position="190"/>
    </location>
</feature>
<organism evidence="2 3">
    <name type="scientific">Butyricicoccus pullicaecorum</name>
    <dbReference type="NCBI Taxonomy" id="501571"/>
    <lineage>
        <taxon>Bacteria</taxon>
        <taxon>Bacillati</taxon>
        <taxon>Bacillota</taxon>
        <taxon>Clostridia</taxon>
        <taxon>Eubacteriales</taxon>
        <taxon>Butyricicoccaceae</taxon>
        <taxon>Butyricicoccus</taxon>
    </lineage>
</organism>
<protein>
    <recommendedName>
        <fullName evidence="4">DUF1700 domain-containing protein</fullName>
    </recommendedName>
</protein>
<gene>
    <name evidence="2" type="ORF">B5F17_05370</name>
</gene>
<evidence type="ECO:0000313" key="3">
    <source>
        <dbReference type="Proteomes" id="UP000195897"/>
    </source>
</evidence>
<proteinExistence type="predicted"/>
<reference evidence="3" key="1">
    <citation type="submission" date="2017-04" db="EMBL/GenBank/DDBJ databases">
        <title>Function of individual gut microbiota members based on whole genome sequencing of pure cultures obtained from chicken caecum.</title>
        <authorList>
            <person name="Medvecky M."/>
            <person name="Cejkova D."/>
            <person name="Polansky O."/>
            <person name="Karasova D."/>
            <person name="Kubasova T."/>
            <person name="Cizek A."/>
            <person name="Rychlik I."/>
        </authorList>
    </citation>
    <scope>NUCLEOTIDE SEQUENCE [LARGE SCALE GENOMIC DNA]</scope>
    <source>
        <strain evidence="3">An180</strain>
    </source>
</reference>
<keyword evidence="1" id="KW-0812">Transmembrane</keyword>
<comment type="caution">
    <text evidence="2">The sequence shown here is derived from an EMBL/GenBank/DDBJ whole genome shotgun (WGS) entry which is preliminary data.</text>
</comment>
<sequence>MNAYEYLQALRAALAVLPDDEIDSAMRYYEDYFLDAGDENAAQVIEQLGPPEQVAEAILRDYTGVARRRPERFEEEKAQTVDGVPLGRDGKPLTRKKGINPWMLACIVPLALIFGPIAVAVIGAIIVAIVGLVIGVAACVVAVPAATLIGGGALVLFSFLLWATPASALATLGAGLVVGAIGLLLVLLVIKLCILFVPPIIRGLVALIRWPIEKIRNCLKRGA</sequence>
<name>A0A1Y4L9M4_9FIRM</name>